<sequence>MSLVKEEEEILDNNEFLEEESSNKELCLPDPYRNFLSKFKRIAKTIFSLICDASFVFFSSSFILFGPVAFEMERIRTNEISNDSNSKKYLQEKLIPWNTSSDNSIDSSKMTRNSS</sequence>
<keyword evidence="1" id="KW-0812">Transmembrane</keyword>
<dbReference type="AlphaFoldDB" id="A0A9J6CAM1"/>
<evidence type="ECO:0000313" key="2">
    <source>
        <dbReference type="EMBL" id="KAG5678654.1"/>
    </source>
</evidence>
<feature type="transmembrane region" description="Helical" evidence="1">
    <location>
        <begin position="46"/>
        <end position="70"/>
    </location>
</feature>
<gene>
    <name evidence="2" type="ORF">PVAND_008310</name>
</gene>
<comment type="caution">
    <text evidence="2">The sequence shown here is derived from an EMBL/GenBank/DDBJ whole genome shotgun (WGS) entry which is preliminary data.</text>
</comment>
<reference evidence="2" key="1">
    <citation type="submission" date="2021-03" db="EMBL/GenBank/DDBJ databases">
        <title>Chromosome level genome of the anhydrobiotic midge Polypedilum vanderplanki.</title>
        <authorList>
            <person name="Yoshida Y."/>
            <person name="Kikawada T."/>
            <person name="Gusev O."/>
        </authorList>
    </citation>
    <scope>NUCLEOTIDE SEQUENCE</scope>
    <source>
        <strain evidence="2">NIAS01</strain>
        <tissue evidence="2">Whole body or cell culture</tissue>
    </source>
</reference>
<name>A0A9J6CAM1_POLVA</name>
<evidence type="ECO:0000256" key="1">
    <source>
        <dbReference type="SAM" id="Phobius"/>
    </source>
</evidence>
<organism evidence="2 3">
    <name type="scientific">Polypedilum vanderplanki</name>
    <name type="common">Sleeping chironomid midge</name>
    <dbReference type="NCBI Taxonomy" id="319348"/>
    <lineage>
        <taxon>Eukaryota</taxon>
        <taxon>Metazoa</taxon>
        <taxon>Ecdysozoa</taxon>
        <taxon>Arthropoda</taxon>
        <taxon>Hexapoda</taxon>
        <taxon>Insecta</taxon>
        <taxon>Pterygota</taxon>
        <taxon>Neoptera</taxon>
        <taxon>Endopterygota</taxon>
        <taxon>Diptera</taxon>
        <taxon>Nematocera</taxon>
        <taxon>Chironomoidea</taxon>
        <taxon>Chironomidae</taxon>
        <taxon>Chironominae</taxon>
        <taxon>Polypedilum</taxon>
        <taxon>Polypedilum</taxon>
    </lineage>
</organism>
<keyword evidence="3" id="KW-1185">Reference proteome</keyword>
<accession>A0A9J6CAM1</accession>
<keyword evidence="1" id="KW-0472">Membrane</keyword>
<dbReference type="Proteomes" id="UP001107558">
    <property type="component" value="Chromosome 2"/>
</dbReference>
<evidence type="ECO:0000313" key="3">
    <source>
        <dbReference type="Proteomes" id="UP001107558"/>
    </source>
</evidence>
<keyword evidence="1" id="KW-1133">Transmembrane helix</keyword>
<protein>
    <submittedName>
        <fullName evidence="2">Uncharacterized protein</fullName>
    </submittedName>
</protein>
<dbReference type="EMBL" id="JADBJN010000002">
    <property type="protein sequence ID" value="KAG5678654.1"/>
    <property type="molecule type" value="Genomic_DNA"/>
</dbReference>
<proteinExistence type="predicted"/>